<dbReference type="AlphaFoldDB" id="A0A2S7SY23"/>
<name>A0A2S7SY23_9BACT</name>
<protein>
    <submittedName>
        <fullName evidence="1">Uncharacterized protein</fullName>
    </submittedName>
</protein>
<comment type="caution">
    <text evidence="1">The sequence shown here is derived from an EMBL/GenBank/DDBJ whole genome shotgun (WGS) entry which is preliminary data.</text>
</comment>
<evidence type="ECO:0000313" key="1">
    <source>
        <dbReference type="EMBL" id="PQJ11833.1"/>
    </source>
</evidence>
<dbReference type="OrthoDB" id="964703at2"/>
<sequence>MTLAAIDKQLYSCIEQLSIAQKKSLLGFIKTVLPGGKEEIPYTIEEYNQELHEAEAEIARGEFSTNDEVFAMTHKMLHGDK</sequence>
<dbReference type="EMBL" id="PPSL01000002">
    <property type="protein sequence ID" value="PQJ11833.1"/>
    <property type="molecule type" value="Genomic_DNA"/>
</dbReference>
<reference evidence="1 2" key="1">
    <citation type="submission" date="2018-01" db="EMBL/GenBank/DDBJ databases">
        <title>A novel member of the phylum Bacteroidetes isolated from glacier ice.</title>
        <authorList>
            <person name="Liu Q."/>
            <person name="Xin Y.-H."/>
        </authorList>
    </citation>
    <scope>NUCLEOTIDE SEQUENCE [LARGE SCALE GENOMIC DNA]</scope>
    <source>
        <strain evidence="1 2">RB1R16</strain>
    </source>
</reference>
<dbReference type="RefSeq" id="WP_105038713.1">
    <property type="nucleotide sequence ID" value="NZ_PPSL01000002.1"/>
</dbReference>
<evidence type="ECO:0000313" key="2">
    <source>
        <dbReference type="Proteomes" id="UP000239872"/>
    </source>
</evidence>
<accession>A0A2S7SY23</accession>
<keyword evidence="2" id="KW-1185">Reference proteome</keyword>
<organism evidence="1 2">
    <name type="scientific">Flavipsychrobacter stenotrophus</name>
    <dbReference type="NCBI Taxonomy" id="2077091"/>
    <lineage>
        <taxon>Bacteria</taxon>
        <taxon>Pseudomonadati</taxon>
        <taxon>Bacteroidota</taxon>
        <taxon>Chitinophagia</taxon>
        <taxon>Chitinophagales</taxon>
        <taxon>Chitinophagaceae</taxon>
        <taxon>Flavipsychrobacter</taxon>
    </lineage>
</organism>
<proteinExistence type="predicted"/>
<dbReference type="Proteomes" id="UP000239872">
    <property type="component" value="Unassembled WGS sequence"/>
</dbReference>
<gene>
    <name evidence="1" type="ORF">CJD36_008545</name>
</gene>